<dbReference type="GO" id="GO:0005886">
    <property type="term" value="C:plasma membrane"/>
    <property type="evidence" value="ECO:0007669"/>
    <property type="project" value="UniProtKB-SubCell"/>
</dbReference>
<keyword evidence="4" id="KW-0488">Methylation</keyword>
<dbReference type="EMBL" id="PZKC01000003">
    <property type="protein sequence ID" value="PTD97184.1"/>
    <property type="molecule type" value="Genomic_DNA"/>
</dbReference>
<dbReference type="NCBIfam" id="TIGR02532">
    <property type="entry name" value="IV_pilin_GFxxxE"/>
    <property type="match status" value="1"/>
</dbReference>
<dbReference type="Pfam" id="PF12019">
    <property type="entry name" value="GspH"/>
    <property type="match status" value="1"/>
</dbReference>
<feature type="region of interest" description="Disordered" evidence="11">
    <location>
        <begin position="1"/>
        <end position="22"/>
    </location>
</feature>
<reference evidence="14 15" key="1">
    <citation type="submission" date="2018-03" db="EMBL/GenBank/DDBJ databases">
        <authorList>
            <person name="Keele B.F."/>
        </authorList>
    </citation>
    <scope>NUCLEOTIDE SEQUENCE [LARGE SCALE GENOMIC DNA]</scope>
    <source>
        <strain evidence="14 15">D20</strain>
    </source>
</reference>
<dbReference type="InterPro" id="IPR045584">
    <property type="entry name" value="Pilin-like"/>
</dbReference>
<organism evidence="14 15">
    <name type="scientific">Pseudothauera lacus</name>
    <dbReference type="NCBI Taxonomy" id="2136175"/>
    <lineage>
        <taxon>Bacteria</taxon>
        <taxon>Pseudomonadati</taxon>
        <taxon>Pseudomonadota</taxon>
        <taxon>Betaproteobacteria</taxon>
        <taxon>Rhodocyclales</taxon>
        <taxon>Zoogloeaceae</taxon>
        <taxon>Pseudothauera</taxon>
    </lineage>
</organism>
<dbReference type="SUPFAM" id="SSF54523">
    <property type="entry name" value="Pili subunits"/>
    <property type="match status" value="1"/>
</dbReference>
<reference evidence="14 15" key="2">
    <citation type="submission" date="2018-04" db="EMBL/GenBank/DDBJ databases">
        <title>Thauera lacus sp. nov., isolated from an saline lake in Inner Mongolia, China.</title>
        <authorList>
            <person name="Liang Q.-Y."/>
        </authorList>
    </citation>
    <scope>NUCLEOTIDE SEQUENCE [LARGE SCALE GENOMIC DNA]</scope>
    <source>
        <strain evidence="14 15">D20</strain>
    </source>
</reference>
<keyword evidence="6 12" id="KW-0812">Transmembrane</keyword>
<evidence type="ECO:0000256" key="11">
    <source>
        <dbReference type="SAM" id="MobiDB-lite"/>
    </source>
</evidence>
<evidence type="ECO:0000256" key="10">
    <source>
        <dbReference type="ARBA" id="ARBA00030775"/>
    </source>
</evidence>
<accession>A0A2T4IHC9</accession>
<keyword evidence="8 12" id="KW-0472">Membrane</keyword>
<dbReference type="GO" id="GO:0015627">
    <property type="term" value="C:type II protein secretion system complex"/>
    <property type="evidence" value="ECO:0007669"/>
    <property type="project" value="InterPro"/>
</dbReference>
<evidence type="ECO:0000313" key="14">
    <source>
        <dbReference type="EMBL" id="PTD97184.1"/>
    </source>
</evidence>
<evidence type="ECO:0000256" key="5">
    <source>
        <dbReference type="ARBA" id="ARBA00022519"/>
    </source>
</evidence>
<comment type="caution">
    <text evidence="14">The sequence shown here is derived from an EMBL/GenBank/DDBJ whole genome shotgun (WGS) entry which is preliminary data.</text>
</comment>
<dbReference type="AlphaFoldDB" id="A0A2T4IHC9"/>
<dbReference type="PROSITE" id="PS00409">
    <property type="entry name" value="PROKAR_NTER_METHYL"/>
    <property type="match status" value="1"/>
</dbReference>
<dbReference type="Pfam" id="PF07963">
    <property type="entry name" value="N_methyl"/>
    <property type="match status" value="1"/>
</dbReference>
<evidence type="ECO:0000256" key="4">
    <source>
        <dbReference type="ARBA" id="ARBA00022481"/>
    </source>
</evidence>
<feature type="transmembrane region" description="Helical" evidence="12">
    <location>
        <begin position="25"/>
        <end position="46"/>
    </location>
</feature>
<comment type="similarity">
    <text evidence="9">Belongs to the GSP H family.</text>
</comment>
<dbReference type="Gene3D" id="3.55.40.10">
    <property type="entry name" value="minor pseudopilin epsh domain"/>
    <property type="match status" value="1"/>
</dbReference>
<comment type="subcellular location">
    <subcellularLocation>
        <location evidence="1">Cell inner membrane</location>
        <topology evidence="1">Single-pass membrane protein</topology>
    </subcellularLocation>
</comment>
<proteinExistence type="inferred from homology"/>
<keyword evidence="3" id="KW-1003">Cell membrane</keyword>
<dbReference type="GO" id="GO:0015628">
    <property type="term" value="P:protein secretion by the type II secretion system"/>
    <property type="evidence" value="ECO:0007669"/>
    <property type="project" value="InterPro"/>
</dbReference>
<feature type="domain" description="General secretion pathway GspH" evidence="13">
    <location>
        <begin position="61"/>
        <end position="180"/>
    </location>
</feature>
<sequence>MADMPSYSTPRPPTPRHPTPGRSGGFTLIELMIAVAVLGILAAIAVPNMQAMLVSNRLTGQTNELLAALQLARSEAIRLNAPVSFCRADNPGDAVCSAVDDPWENWIVVAPGLANPLLRSGTIDNRLTVETSPAVGTVLTFGADSLARNAGQPIVGRLRICAPVNNPPQNSRNLNVRGGGSRMETERVETAIVLNACTGAVANP</sequence>
<keyword evidence="7 12" id="KW-1133">Transmembrane helix</keyword>
<evidence type="ECO:0000256" key="12">
    <source>
        <dbReference type="SAM" id="Phobius"/>
    </source>
</evidence>
<gene>
    <name evidence="14" type="ORF">C8261_03960</name>
</gene>
<dbReference type="InterPro" id="IPR022346">
    <property type="entry name" value="T2SS_GspH"/>
</dbReference>
<dbReference type="Proteomes" id="UP000241193">
    <property type="component" value="Unassembled WGS sequence"/>
</dbReference>
<evidence type="ECO:0000256" key="1">
    <source>
        <dbReference type="ARBA" id="ARBA00004377"/>
    </source>
</evidence>
<evidence type="ECO:0000256" key="6">
    <source>
        <dbReference type="ARBA" id="ARBA00022692"/>
    </source>
</evidence>
<evidence type="ECO:0000256" key="8">
    <source>
        <dbReference type="ARBA" id="ARBA00023136"/>
    </source>
</evidence>
<evidence type="ECO:0000256" key="9">
    <source>
        <dbReference type="ARBA" id="ARBA00025772"/>
    </source>
</evidence>
<protein>
    <recommendedName>
        <fullName evidence="2">Type II secretion system protein H</fullName>
    </recommendedName>
    <alternativeName>
        <fullName evidence="10">General secretion pathway protein H</fullName>
    </alternativeName>
</protein>
<evidence type="ECO:0000259" key="13">
    <source>
        <dbReference type="Pfam" id="PF12019"/>
    </source>
</evidence>
<evidence type="ECO:0000313" key="15">
    <source>
        <dbReference type="Proteomes" id="UP000241193"/>
    </source>
</evidence>
<dbReference type="InterPro" id="IPR012902">
    <property type="entry name" value="N_methyl_site"/>
</dbReference>
<evidence type="ECO:0000256" key="3">
    <source>
        <dbReference type="ARBA" id="ARBA00022475"/>
    </source>
</evidence>
<name>A0A2T4IHC9_9RHOO</name>
<keyword evidence="15" id="KW-1185">Reference proteome</keyword>
<evidence type="ECO:0000256" key="7">
    <source>
        <dbReference type="ARBA" id="ARBA00022989"/>
    </source>
</evidence>
<evidence type="ECO:0000256" key="2">
    <source>
        <dbReference type="ARBA" id="ARBA00021549"/>
    </source>
</evidence>
<keyword evidence="5" id="KW-0997">Cell inner membrane</keyword>
<dbReference type="OrthoDB" id="8592199at2"/>